<evidence type="ECO:0000313" key="7">
    <source>
        <dbReference type="Proteomes" id="UP000250140"/>
    </source>
</evidence>
<keyword evidence="5" id="KW-0349">Heme</keyword>
<dbReference type="GO" id="GO:0016705">
    <property type="term" value="F:oxidoreductase activity, acting on paired donors, with incorporation or reduction of molecular oxygen"/>
    <property type="evidence" value="ECO:0007669"/>
    <property type="project" value="InterPro"/>
</dbReference>
<feature type="binding site" description="axial binding residue" evidence="5">
    <location>
        <position position="445"/>
    </location>
    <ligand>
        <name>heme</name>
        <dbReference type="ChEBI" id="CHEBI:30413"/>
    </ligand>
    <ligandPart>
        <name>Fe</name>
        <dbReference type="ChEBI" id="CHEBI:18248"/>
    </ligandPart>
</feature>
<protein>
    <submittedName>
        <fullName evidence="6">Cytochrome P450</fullName>
    </submittedName>
</protein>
<dbReference type="EMBL" id="KV748849">
    <property type="protein sequence ID" value="OCL12649.1"/>
    <property type="molecule type" value="Genomic_DNA"/>
</dbReference>
<dbReference type="InterPro" id="IPR001128">
    <property type="entry name" value="Cyt_P450"/>
</dbReference>
<reference evidence="6 7" key="1">
    <citation type="journal article" date="2016" name="Nat. Commun.">
        <title>Ectomycorrhizal ecology is imprinted in the genome of the dominant symbiotic fungus Cenococcum geophilum.</title>
        <authorList>
            <consortium name="DOE Joint Genome Institute"/>
            <person name="Peter M."/>
            <person name="Kohler A."/>
            <person name="Ohm R.A."/>
            <person name="Kuo A."/>
            <person name="Krutzmann J."/>
            <person name="Morin E."/>
            <person name="Arend M."/>
            <person name="Barry K.W."/>
            <person name="Binder M."/>
            <person name="Choi C."/>
            <person name="Clum A."/>
            <person name="Copeland A."/>
            <person name="Grisel N."/>
            <person name="Haridas S."/>
            <person name="Kipfer T."/>
            <person name="LaButti K."/>
            <person name="Lindquist E."/>
            <person name="Lipzen A."/>
            <person name="Maire R."/>
            <person name="Meier B."/>
            <person name="Mihaltcheva S."/>
            <person name="Molinier V."/>
            <person name="Murat C."/>
            <person name="Poggeler S."/>
            <person name="Quandt C.A."/>
            <person name="Sperisen C."/>
            <person name="Tritt A."/>
            <person name="Tisserant E."/>
            <person name="Crous P.W."/>
            <person name="Henrissat B."/>
            <person name="Nehls U."/>
            <person name="Egli S."/>
            <person name="Spatafora J.W."/>
            <person name="Grigoriev I.V."/>
            <person name="Martin F.M."/>
        </authorList>
    </citation>
    <scope>NUCLEOTIDE SEQUENCE [LARGE SCALE GENOMIC DNA]</scope>
    <source>
        <strain evidence="6 7">CBS 207.34</strain>
    </source>
</reference>
<gene>
    <name evidence="6" type="ORF">AOQ84DRAFT_360459</name>
</gene>
<dbReference type="Pfam" id="PF00067">
    <property type="entry name" value="p450"/>
    <property type="match status" value="1"/>
</dbReference>
<keyword evidence="7" id="KW-1185">Reference proteome</keyword>
<dbReference type="PANTHER" id="PTHR46300:SF11">
    <property type="entry name" value="OXIDOREDUCTASE, PUTATIVE-RELATED"/>
    <property type="match status" value="1"/>
</dbReference>
<dbReference type="InterPro" id="IPR050364">
    <property type="entry name" value="Cytochrome_P450_fung"/>
</dbReference>
<dbReference type="Gene3D" id="1.10.630.10">
    <property type="entry name" value="Cytochrome P450"/>
    <property type="match status" value="1"/>
</dbReference>
<comment type="similarity">
    <text evidence="1">Belongs to the cytochrome P450 family.</text>
</comment>
<dbReference type="PANTHER" id="PTHR46300">
    <property type="entry name" value="P450, PUTATIVE (EUROFUNG)-RELATED-RELATED"/>
    <property type="match status" value="1"/>
</dbReference>
<dbReference type="SUPFAM" id="SSF48264">
    <property type="entry name" value="Cytochrome P450"/>
    <property type="match status" value="1"/>
</dbReference>
<sequence length="540" mass="61592">MALVLRLAFIAVGLVVVYYRFRAKKGIPSGLRPVPGPPGFPFVGNSLQISEHPQRTYMRWANEYGEIYKIRLGWNDWYMLNSPQAVKDVIDKQSSNTSSRAPLPVASDALSGGMRFLLMPYGPDWRKLRSLAHKLLTPKMSDTFKPSQEFEVKQLLYDLLTDNKSNTEFYMHVRRYTVSVIMTTTYGKRVPKWDCEDVREIYGLMKDFSEVAAPGKYLADTLPLLGHLPAGLQWWRKSVLPLQQRQARIWMKYFSNLKTQLETKQAPECFVKQVIEEDYEKLDISELQAAFLAGSMIEAGSETTSSALNSCLLYLSAYPEVTSKAYEEIARVIGEHRSPTFEDEDSLPYIRAIIKEALRLRPVTNMGTPHYTTADTTYKDYFIPKNSVVCIQQYPIHYDPLRYPEPDKFKPERYLDHPFGAGYYAASSDPYERDHFSFGAGRRICSGLHLAENSLFITVANILWAFDIRPPLGTNGRELPVNVGDDAYERGGNTLPKPFSARFIPRSKKTEETIKTQWECAQRDGYTLRNIQVSVTGVVA</sequence>
<dbReference type="InterPro" id="IPR036396">
    <property type="entry name" value="Cyt_P450_sf"/>
</dbReference>
<keyword evidence="2 5" id="KW-0479">Metal-binding</keyword>
<evidence type="ECO:0000256" key="1">
    <source>
        <dbReference type="ARBA" id="ARBA00010617"/>
    </source>
</evidence>
<dbReference type="CDD" id="cd11065">
    <property type="entry name" value="CYP64-like"/>
    <property type="match status" value="1"/>
</dbReference>
<keyword evidence="4 5" id="KW-0408">Iron</keyword>
<name>A0A8E2JXC9_9PEZI</name>
<evidence type="ECO:0000256" key="5">
    <source>
        <dbReference type="PIRSR" id="PIRSR602401-1"/>
    </source>
</evidence>
<dbReference type="Proteomes" id="UP000250140">
    <property type="component" value="Unassembled WGS sequence"/>
</dbReference>
<dbReference type="GO" id="GO:0020037">
    <property type="term" value="F:heme binding"/>
    <property type="evidence" value="ECO:0007669"/>
    <property type="project" value="InterPro"/>
</dbReference>
<comment type="cofactor">
    <cofactor evidence="5">
        <name>heme</name>
        <dbReference type="ChEBI" id="CHEBI:30413"/>
    </cofactor>
</comment>
<evidence type="ECO:0000256" key="3">
    <source>
        <dbReference type="ARBA" id="ARBA00023002"/>
    </source>
</evidence>
<proteinExistence type="inferred from homology"/>
<organism evidence="6 7">
    <name type="scientific">Glonium stellatum</name>
    <dbReference type="NCBI Taxonomy" id="574774"/>
    <lineage>
        <taxon>Eukaryota</taxon>
        <taxon>Fungi</taxon>
        <taxon>Dikarya</taxon>
        <taxon>Ascomycota</taxon>
        <taxon>Pezizomycotina</taxon>
        <taxon>Dothideomycetes</taxon>
        <taxon>Pleosporomycetidae</taxon>
        <taxon>Gloniales</taxon>
        <taxon>Gloniaceae</taxon>
        <taxon>Glonium</taxon>
    </lineage>
</organism>
<dbReference type="GO" id="GO:0005506">
    <property type="term" value="F:iron ion binding"/>
    <property type="evidence" value="ECO:0007669"/>
    <property type="project" value="InterPro"/>
</dbReference>
<dbReference type="OrthoDB" id="1103324at2759"/>
<evidence type="ECO:0000313" key="6">
    <source>
        <dbReference type="EMBL" id="OCL12649.1"/>
    </source>
</evidence>
<dbReference type="PRINTS" id="PR00463">
    <property type="entry name" value="EP450I"/>
</dbReference>
<dbReference type="InterPro" id="IPR002401">
    <property type="entry name" value="Cyt_P450_E_grp-I"/>
</dbReference>
<dbReference type="PRINTS" id="PR00385">
    <property type="entry name" value="P450"/>
</dbReference>
<dbReference type="GO" id="GO:0004497">
    <property type="term" value="F:monooxygenase activity"/>
    <property type="evidence" value="ECO:0007669"/>
    <property type="project" value="InterPro"/>
</dbReference>
<evidence type="ECO:0000256" key="2">
    <source>
        <dbReference type="ARBA" id="ARBA00022723"/>
    </source>
</evidence>
<accession>A0A8E2JXC9</accession>
<dbReference type="AlphaFoldDB" id="A0A8E2JXC9"/>
<keyword evidence="3" id="KW-0560">Oxidoreductase</keyword>
<evidence type="ECO:0000256" key="4">
    <source>
        <dbReference type="ARBA" id="ARBA00023004"/>
    </source>
</evidence>